<dbReference type="RefSeq" id="WP_158367365.1">
    <property type="nucleotide sequence ID" value="NZ_JAOQJU010000001.1"/>
</dbReference>
<feature type="binding site" evidence="5">
    <location>
        <position position="78"/>
    </location>
    <ligand>
        <name>ATP</name>
        <dbReference type="ChEBI" id="CHEBI:30616"/>
    </ligand>
</feature>
<dbReference type="GO" id="GO:0016301">
    <property type="term" value="F:kinase activity"/>
    <property type="evidence" value="ECO:0007669"/>
    <property type="project" value="UniProtKB-KW"/>
</dbReference>
<evidence type="ECO:0000259" key="6">
    <source>
        <dbReference type="PROSITE" id="PS50006"/>
    </source>
</evidence>
<dbReference type="PROSITE" id="PS00109">
    <property type="entry name" value="PROTEIN_KINASE_TYR"/>
    <property type="match status" value="1"/>
</dbReference>
<reference evidence="8 9" key="1">
    <citation type="journal article" date="2021" name="ISME Commun">
        <title>Automated analysis of genomic sequences facilitates high-throughput and comprehensive description of bacteria.</title>
        <authorList>
            <person name="Hitch T.C.A."/>
        </authorList>
    </citation>
    <scope>NUCLEOTIDE SEQUENCE [LARGE SCALE GENOMIC DNA]</scope>
    <source>
        <strain evidence="8 9">Sanger_03</strain>
    </source>
</reference>
<dbReference type="InterPro" id="IPR000719">
    <property type="entry name" value="Prot_kinase_dom"/>
</dbReference>
<dbReference type="Pfam" id="PF00498">
    <property type="entry name" value="FHA"/>
    <property type="match status" value="1"/>
</dbReference>
<evidence type="ECO:0000313" key="8">
    <source>
        <dbReference type="EMBL" id="MCU6685183.1"/>
    </source>
</evidence>
<dbReference type="CDD" id="cd14014">
    <property type="entry name" value="STKc_PknB_like"/>
    <property type="match status" value="1"/>
</dbReference>
<dbReference type="SMART" id="SM00240">
    <property type="entry name" value="FHA"/>
    <property type="match status" value="1"/>
</dbReference>
<dbReference type="PROSITE" id="PS50011">
    <property type="entry name" value="PROTEIN_KINASE_DOM"/>
    <property type="match status" value="1"/>
</dbReference>
<dbReference type="Pfam" id="PF00069">
    <property type="entry name" value="Pkinase"/>
    <property type="match status" value="1"/>
</dbReference>
<proteinExistence type="predicted"/>
<dbReference type="PROSITE" id="PS00107">
    <property type="entry name" value="PROTEIN_KINASE_ATP"/>
    <property type="match status" value="1"/>
</dbReference>
<sequence length="447" mass="50430">MGQESRCIHCMQGVVLRGVCTSCGKPETEDAQRPINALPVRYLLGQKQYELGRVLGSGGYGITYLAWDQKGERRVAVKELFPAHAVRRGENGRDVVVTQGQQQYFQHVKQRFCEEAQALYGLKNVPEVIDVYRLFEENGTAYYVMEYLEGMDLKKHLLKNGRMSWGQITNPLCMILRALYALHGRNLIHRDISPDNIFMLNDGRVKLIDFGSARNYSDSKYMTTILKARFAPYEQFEANGKQGPWTDIYSLSVTVYYALSGILPPRATDRYIAWRMQSGAPDMVKPIRELCSDIPPNAAQALHKGMAPAASQRYPSIREFAEALFPGKNILTAGKPAVIDNRQRVGACMKCVDGIMAERQYSLQADMLVTVGRDSRCQLRYPPDSQGISRRHCSFIMDKRGKVYVRDEGSTYGTYLNGARLKPMAWYLVGSGSRISFAKETYSVICS</sequence>
<name>A0ABT2RII9_9FIRM</name>
<keyword evidence="3 8" id="KW-0418">Kinase</keyword>
<keyword evidence="4 5" id="KW-0067">ATP-binding</keyword>
<dbReference type="Proteomes" id="UP001652431">
    <property type="component" value="Unassembled WGS sequence"/>
</dbReference>
<dbReference type="Gene3D" id="1.10.510.10">
    <property type="entry name" value="Transferase(Phosphotransferase) domain 1"/>
    <property type="match status" value="1"/>
</dbReference>
<dbReference type="EMBL" id="JAOQJU010000001">
    <property type="protein sequence ID" value="MCU6685183.1"/>
    <property type="molecule type" value="Genomic_DNA"/>
</dbReference>
<evidence type="ECO:0000256" key="5">
    <source>
        <dbReference type="PROSITE-ProRule" id="PRU10141"/>
    </source>
</evidence>
<dbReference type="PANTHER" id="PTHR43289:SF34">
    <property type="entry name" value="SERINE_THREONINE-PROTEIN KINASE YBDM-RELATED"/>
    <property type="match status" value="1"/>
</dbReference>
<keyword evidence="2 5" id="KW-0547">Nucleotide-binding</keyword>
<organism evidence="8 9">
    <name type="scientific">Dorea acetigenes</name>
    <dbReference type="NCBI Taxonomy" id="2981787"/>
    <lineage>
        <taxon>Bacteria</taxon>
        <taxon>Bacillati</taxon>
        <taxon>Bacillota</taxon>
        <taxon>Clostridia</taxon>
        <taxon>Lachnospirales</taxon>
        <taxon>Lachnospiraceae</taxon>
        <taxon>Dorea</taxon>
    </lineage>
</organism>
<dbReference type="CDD" id="cd00060">
    <property type="entry name" value="FHA"/>
    <property type="match status" value="1"/>
</dbReference>
<protein>
    <submittedName>
        <fullName evidence="8">FHA domain-containing serine/threonine-protein kinase</fullName>
    </submittedName>
</protein>
<dbReference type="Gene3D" id="2.60.200.20">
    <property type="match status" value="1"/>
</dbReference>
<evidence type="ECO:0000256" key="1">
    <source>
        <dbReference type="ARBA" id="ARBA00022679"/>
    </source>
</evidence>
<dbReference type="InterPro" id="IPR008266">
    <property type="entry name" value="Tyr_kinase_AS"/>
</dbReference>
<accession>A0ABT2RII9</accession>
<dbReference type="PANTHER" id="PTHR43289">
    <property type="entry name" value="MITOGEN-ACTIVATED PROTEIN KINASE KINASE KINASE 20-RELATED"/>
    <property type="match status" value="1"/>
</dbReference>
<evidence type="ECO:0000256" key="4">
    <source>
        <dbReference type="ARBA" id="ARBA00022840"/>
    </source>
</evidence>
<comment type="caution">
    <text evidence="8">The sequence shown here is derived from an EMBL/GenBank/DDBJ whole genome shotgun (WGS) entry which is preliminary data.</text>
</comment>
<dbReference type="InterPro" id="IPR008984">
    <property type="entry name" value="SMAD_FHA_dom_sf"/>
</dbReference>
<evidence type="ECO:0000256" key="3">
    <source>
        <dbReference type="ARBA" id="ARBA00022777"/>
    </source>
</evidence>
<gene>
    <name evidence="8" type="ORF">OCV99_01205</name>
</gene>
<feature type="domain" description="Protein kinase" evidence="7">
    <location>
        <begin position="49"/>
        <end position="325"/>
    </location>
</feature>
<keyword evidence="9" id="KW-1185">Reference proteome</keyword>
<evidence type="ECO:0000313" key="9">
    <source>
        <dbReference type="Proteomes" id="UP001652431"/>
    </source>
</evidence>
<dbReference type="InterPro" id="IPR000253">
    <property type="entry name" value="FHA_dom"/>
</dbReference>
<dbReference type="Gene3D" id="3.30.200.20">
    <property type="entry name" value="Phosphorylase Kinase, domain 1"/>
    <property type="match status" value="1"/>
</dbReference>
<dbReference type="PROSITE" id="PS50006">
    <property type="entry name" value="FHA_DOMAIN"/>
    <property type="match status" value="1"/>
</dbReference>
<dbReference type="InterPro" id="IPR017441">
    <property type="entry name" value="Protein_kinase_ATP_BS"/>
</dbReference>
<evidence type="ECO:0000259" key="7">
    <source>
        <dbReference type="PROSITE" id="PS50011"/>
    </source>
</evidence>
<dbReference type="InterPro" id="IPR011009">
    <property type="entry name" value="Kinase-like_dom_sf"/>
</dbReference>
<dbReference type="SUPFAM" id="SSF56112">
    <property type="entry name" value="Protein kinase-like (PK-like)"/>
    <property type="match status" value="1"/>
</dbReference>
<feature type="domain" description="FHA" evidence="6">
    <location>
        <begin position="369"/>
        <end position="421"/>
    </location>
</feature>
<keyword evidence="1" id="KW-0808">Transferase</keyword>
<dbReference type="SUPFAM" id="SSF49879">
    <property type="entry name" value="SMAD/FHA domain"/>
    <property type="match status" value="1"/>
</dbReference>
<evidence type="ECO:0000256" key="2">
    <source>
        <dbReference type="ARBA" id="ARBA00022741"/>
    </source>
</evidence>